<dbReference type="InterPro" id="IPR036188">
    <property type="entry name" value="FAD/NAD-bd_sf"/>
</dbReference>
<feature type="region of interest" description="Disordered" evidence="5">
    <location>
        <begin position="1"/>
        <end position="33"/>
    </location>
</feature>
<comment type="cofactor">
    <cofactor evidence="1">
        <name>FAD</name>
        <dbReference type="ChEBI" id="CHEBI:57692"/>
    </cofactor>
</comment>
<dbReference type="PANTHER" id="PTHR43563:SF1">
    <property type="entry name" value="AMINE OXIDASE [FLAVIN-CONTAINING] B"/>
    <property type="match status" value="1"/>
</dbReference>
<evidence type="ECO:0000313" key="8">
    <source>
        <dbReference type="Proteomes" id="UP000076096"/>
    </source>
</evidence>
<dbReference type="AlphaFoldDB" id="A0A143C7L6"/>
<evidence type="ECO:0000256" key="4">
    <source>
        <dbReference type="PIRSR" id="PIRSR601613-1"/>
    </source>
</evidence>
<evidence type="ECO:0000256" key="3">
    <source>
        <dbReference type="ARBA" id="ARBA00023002"/>
    </source>
</evidence>
<feature type="domain" description="Amine oxidase" evidence="6">
    <location>
        <begin position="79"/>
        <end position="490"/>
    </location>
</feature>
<dbReference type="PROSITE" id="PS51318">
    <property type="entry name" value="TAT"/>
    <property type="match status" value="1"/>
</dbReference>
<evidence type="ECO:0000259" key="6">
    <source>
        <dbReference type="Pfam" id="PF01593"/>
    </source>
</evidence>
<dbReference type="Proteomes" id="UP000076096">
    <property type="component" value="Chromosome"/>
</dbReference>
<feature type="compositionally biased region" description="Polar residues" evidence="5">
    <location>
        <begin position="15"/>
        <end position="27"/>
    </location>
</feature>
<dbReference type="Gene3D" id="1.10.405.10">
    <property type="entry name" value="Guanine Nucleotide Dissociation Inhibitor, domain 1"/>
    <property type="match status" value="1"/>
</dbReference>
<comment type="similarity">
    <text evidence="2">Belongs to the flavin monoamine oxidase family.</text>
</comment>
<dbReference type="InterPro" id="IPR050703">
    <property type="entry name" value="Flavin_MAO"/>
</dbReference>
<accession>A0A143C7L6</accession>
<evidence type="ECO:0000256" key="1">
    <source>
        <dbReference type="ARBA" id="ARBA00001974"/>
    </source>
</evidence>
<gene>
    <name evidence="7" type="ORF">A4E84_30350</name>
</gene>
<dbReference type="Pfam" id="PF01593">
    <property type="entry name" value="Amino_oxidase"/>
    <property type="match status" value="1"/>
</dbReference>
<dbReference type="PRINTS" id="PR00757">
    <property type="entry name" value="AMINEOXDASEF"/>
</dbReference>
<evidence type="ECO:0000256" key="2">
    <source>
        <dbReference type="ARBA" id="ARBA00005995"/>
    </source>
</evidence>
<dbReference type="InterPro" id="IPR006311">
    <property type="entry name" value="TAT_signal"/>
</dbReference>
<protein>
    <submittedName>
        <fullName evidence="7">Monoamine oxidase</fullName>
    </submittedName>
</protein>
<dbReference type="EMBL" id="CP015098">
    <property type="protein sequence ID" value="AMW13423.1"/>
    <property type="molecule type" value="Genomic_DNA"/>
</dbReference>
<keyword evidence="8" id="KW-1185">Reference proteome</keyword>
<organism evidence="7 8">
    <name type="scientific">Streptomyces qaidamensis</name>
    <dbReference type="NCBI Taxonomy" id="1783515"/>
    <lineage>
        <taxon>Bacteria</taxon>
        <taxon>Bacillati</taxon>
        <taxon>Actinomycetota</taxon>
        <taxon>Actinomycetes</taxon>
        <taxon>Kitasatosporales</taxon>
        <taxon>Streptomycetaceae</taxon>
        <taxon>Streptomyces</taxon>
        <taxon>Streptomyces aurantiacus group</taxon>
    </lineage>
</organism>
<dbReference type="InterPro" id="IPR001613">
    <property type="entry name" value="Flavin_amine_oxidase"/>
</dbReference>
<dbReference type="Gene3D" id="3.90.660.10">
    <property type="match status" value="1"/>
</dbReference>
<dbReference type="Gene3D" id="3.50.50.60">
    <property type="entry name" value="FAD/NAD(P)-binding domain"/>
    <property type="match status" value="1"/>
</dbReference>
<feature type="binding site" evidence="4">
    <location>
        <begin position="99"/>
        <end position="100"/>
    </location>
    <ligand>
        <name>FAD</name>
        <dbReference type="ChEBI" id="CHEBI:57692"/>
    </ligand>
</feature>
<dbReference type="PANTHER" id="PTHR43563">
    <property type="entry name" value="AMINE OXIDASE"/>
    <property type="match status" value="1"/>
</dbReference>
<evidence type="ECO:0000313" key="7">
    <source>
        <dbReference type="EMBL" id="AMW13423.1"/>
    </source>
</evidence>
<keyword evidence="3" id="KW-0560">Oxidoreductase</keyword>
<dbReference type="KEGG" id="stsi:A4E84_30350"/>
<proteinExistence type="inferred from homology"/>
<reference evidence="8" key="1">
    <citation type="submission" date="2016-04" db="EMBL/GenBank/DDBJ databases">
        <authorList>
            <person name="Zhang B."/>
        </authorList>
    </citation>
    <scope>NUCLEOTIDE SEQUENCE [LARGE SCALE GENOMIC DNA]</scope>
    <source>
        <strain evidence="8">S10</strain>
    </source>
</reference>
<name>A0A143C7L6_9ACTN</name>
<sequence length="495" mass="52630">MSDMPVPHGGPAPSTRGTHSTMHTTGPISGRRPTRRTLLKAAGAAAVATAALAPVAPAASAATGGAAADWDVIVIGAGFAGITAARELRARGKRVLVLEARDRIGGRTWTDTYGGQLIERGGTWVEPTQPYLGAELTRYKLALEEDEPISTTWLPTPNGPRQFTPEDGFGRMGTVFERMFDGTRTYFEKPFQPLHRADLLQSLDKLTLRDRLTQLALTPEEELLVNGQTAVYAGGASTAGAFTMFAHWWALAGHTNAGWNDTMRWRIAKGTQALLQAMVNEAKPTIKLSSPVASVNDTGSLVYVTTTSGTVYNATAVVVAMPVNALSTVKFSPSLPPALTTATSQGIAVKNAVKLWIHARKGAGRVYGQGAEGGSPIPMLLPFKETSEGMLYVAFSTDPGLDPTNAAQVKKAVQQLGVKLDVIGVKAHDWGRDPYARGGWAFRKPRQLTTLYPEVTFTSGRLSFASGDIANGWSGYIDGAIESGLRAARQAAGEE</sequence>
<dbReference type="InterPro" id="IPR002937">
    <property type="entry name" value="Amino_oxidase"/>
</dbReference>
<evidence type="ECO:0000256" key="5">
    <source>
        <dbReference type="SAM" id="MobiDB-lite"/>
    </source>
</evidence>
<feature type="binding site" evidence="4">
    <location>
        <position position="292"/>
    </location>
    <ligand>
        <name>FAD</name>
        <dbReference type="ChEBI" id="CHEBI:57692"/>
    </ligand>
</feature>
<dbReference type="SUPFAM" id="SSF51905">
    <property type="entry name" value="FAD/NAD(P)-binding domain"/>
    <property type="match status" value="1"/>
</dbReference>
<dbReference type="STRING" id="1783515.A4E84_30350"/>
<dbReference type="GO" id="GO:0016491">
    <property type="term" value="F:oxidoreductase activity"/>
    <property type="evidence" value="ECO:0007669"/>
    <property type="project" value="UniProtKB-KW"/>
</dbReference>